<dbReference type="EMBL" id="LPUR01000001">
    <property type="protein sequence ID" value="KXH85452.1"/>
    <property type="molecule type" value="Genomic_DNA"/>
</dbReference>
<keyword evidence="2" id="KW-1003">Cell membrane</keyword>
<feature type="transmembrane region" description="Helical" evidence="8">
    <location>
        <begin position="267"/>
        <end position="289"/>
    </location>
</feature>
<feature type="transmembrane region" description="Helical" evidence="8">
    <location>
        <begin position="225"/>
        <end position="246"/>
    </location>
</feature>
<comment type="subcellular location">
    <subcellularLocation>
        <location evidence="1">Cell membrane</location>
        <topology evidence="1">Multi-pass membrane protein</topology>
    </subcellularLocation>
</comment>
<accession>A0A135WL08</accession>
<keyword evidence="7" id="KW-0479">Metal-binding</keyword>
<protein>
    <submittedName>
        <fullName evidence="9">UDP-GlcNAc--UDP-phosphate GlcNAc-1-phosphate transferase</fullName>
    </submittedName>
</protein>
<feature type="transmembrane region" description="Helical" evidence="8">
    <location>
        <begin position="173"/>
        <end position="189"/>
    </location>
</feature>
<feature type="transmembrane region" description="Helical" evidence="8">
    <location>
        <begin position="196"/>
        <end position="219"/>
    </location>
</feature>
<dbReference type="GO" id="GO:0009103">
    <property type="term" value="P:lipopolysaccharide biosynthetic process"/>
    <property type="evidence" value="ECO:0007669"/>
    <property type="project" value="TreeGrafter"/>
</dbReference>
<evidence type="ECO:0000313" key="10">
    <source>
        <dbReference type="Proteomes" id="UP000070513"/>
    </source>
</evidence>
<feature type="transmembrane region" description="Helical" evidence="8">
    <location>
        <begin position="121"/>
        <end position="137"/>
    </location>
</feature>
<feature type="transmembrane region" description="Helical" evidence="8">
    <location>
        <begin position="295"/>
        <end position="313"/>
    </location>
</feature>
<dbReference type="OrthoDB" id="9783652at2"/>
<keyword evidence="6 8" id="KW-0472">Membrane</keyword>
<keyword evidence="3 9" id="KW-0808">Transferase</keyword>
<dbReference type="PANTHER" id="PTHR22926">
    <property type="entry name" value="PHOSPHO-N-ACETYLMURAMOYL-PENTAPEPTIDE-TRANSFERASE"/>
    <property type="match status" value="1"/>
</dbReference>
<dbReference type="RefSeq" id="WP_062649301.1">
    <property type="nucleotide sequence ID" value="NZ_LPUR01000001.1"/>
</dbReference>
<feature type="transmembrane region" description="Helical" evidence="8">
    <location>
        <begin position="98"/>
        <end position="115"/>
    </location>
</feature>
<dbReference type="GO" id="GO:0046872">
    <property type="term" value="F:metal ion binding"/>
    <property type="evidence" value="ECO:0007669"/>
    <property type="project" value="UniProtKB-KW"/>
</dbReference>
<dbReference type="CDD" id="cd06854">
    <property type="entry name" value="GT_WbpL_WbcO_like"/>
    <property type="match status" value="1"/>
</dbReference>
<feature type="binding site" evidence="7">
    <location>
        <position position="138"/>
    </location>
    <ligand>
        <name>Mg(2+)</name>
        <dbReference type="ChEBI" id="CHEBI:18420"/>
    </ligand>
</feature>
<evidence type="ECO:0000256" key="2">
    <source>
        <dbReference type="ARBA" id="ARBA00022475"/>
    </source>
</evidence>
<feature type="transmembrane region" description="Helical" evidence="8">
    <location>
        <begin position="69"/>
        <end position="86"/>
    </location>
</feature>
<keyword evidence="5 8" id="KW-1133">Transmembrane helix</keyword>
<dbReference type="GO" id="GO:0044038">
    <property type="term" value="P:cell wall macromolecule biosynthetic process"/>
    <property type="evidence" value="ECO:0007669"/>
    <property type="project" value="TreeGrafter"/>
</dbReference>
<evidence type="ECO:0000256" key="4">
    <source>
        <dbReference type="ARBA" id="ARBA00022692"/>
    </source>
</evidence>
<evidence type="ECO:0000256" key="8">
    <source>
        <dbReference type="SAM" id="Phobius"/>
    </source>
</evidence>
<reference evidence="10" key="1">
    <citation type="submission" date="2015-12" db="EMBL/GenBank/DDBJ databases">
        <title>Genome sequence of a biocontrol rhizobacterium Chryseobacterium kwangjuense strain KJ1R5 isolated from pepper (Capsicum annuum L.).</title>
        <authorList>
            <person name="Jeong J.-J."/>
            <person name="Park H."/>
            <person name="Mannaa M."/>
            <person name="Sang M.K."/>
            <person name="Choi I.-G."/>
            <person name="Kim K.D."/>
        </authorList>
    </citation>
    <scope>NUCLEOTIDE SEQUENCE [LARGE SCALE GENOMIC DNA]</scope>
    <source>
        <strain evidence="10">KJ1R5</strain>
    </source>
</reference>
<dbReference type="GO" id="GO:0005886">
    <property type="term" value="C:plasma membrane"/>
    <property type="evidence" value="ECO:0007669"/>
    <property type="project" value="UniProtKB-SubCell"/>
</dbReference>
<gene>
    <name evidence="9" type="ORF">AU378_06810</name>
</gene>
<feature type="binding site" evidence="7">
    <location>
        <position position="199"/>
    </location>
    <ligand>
        <name>Mg(2+)</name>
        <dbReference type="ChEBI" id="CHEBI:18420"/>
    </ligand>
</feature>
<comment type="cofactor">
    <cofactor evidence="7">
        <name>Mg(2+)</name>
        <dbReference type="ChEBI" id="CHEBI:18420"/>
    </cofactor>
</comment>
<dbReference type="GO" id="GO:0016780">
    <property type="term" value="F:phosphotransferase activity, for other substituted phosphate groups"/>
    <property type="evidence" value="ECO:0007669"/>
    <property type="project" value="InterPro"/>
</dbReference>
<evidence type="ECO:0000256" key="6">
    <source>
        <dbReference type="ARBA" id="ARBA00023136"/>
    </source>
</evidence>
<reference evidence="9 10" key="2">
    <citation type="journal article" date="2016" name="Genome Announc.">
        <title>Draft Genome Sequence of a Biocontrol Rhizobacterium, Chryseobacterium kwangjuense Strain KJ1R5, Isolated from Pepper (Capsicum annuum).</title>
        <authorList>
            <person name="Jeong J.J."/>
            <person name="Park H."/>
            <person name="Park B.H."/>
            <person name="Mannaa M."/>
            <person name="Sang M.K."/>
            <person name="Choi I.G."/>
            <person name="Kim K.D."/>
        </authorList>
    </citation>
    <scope>NUCLEOTIDE SEQUENCE [LARGE SCALE GENOMIC DNA]</scope>
    <source>
        <strain evidence="9 10">KJ1R5</strain>
    </source>
</reference>
<feature type="transmembrane region" description="Helical" evidence="8">
    <location>
        <begin position="44"/>
        <end position="63"/>
    </location>
</feature>
<evidence type="ECO:0000313" key="9">
    <source>
        <dbReference type="EMBL" id="KXH85452.1"/>
    </source>
</evidence>
<evidence type="ECO:0000256" key="5">
    <source>
        <dbReference type="ARBA" id="ARBA00022989"/>
    </source>
</evidence>
<name>A0A135WL08_9FLAO</name>
<keyword evidence="7" id="KW-0460">Magnesium</keyword>
<dbReference type="AlphaFoldDB" id="A0A135WL08"/>
<evidence type="ECO:0000256" key="7">
    <source>
        <dbReference type="PIRSR" id="PIRSR600715-1"/>
    </source>
</evidence>
<evidence type="ECO:0000256" key="3">
    <source>
        <dbReference type="ARBA" id="ARBA00022679"/>
    </source>
</evidence>
<evidence type="ECO:0000256" key="1">
    <source>
        <dbReference type="ARBA" id="ARBA00004651"/>
    </source>
</evidence>
<proteinExistence type="predicted"/>
<dbReference type="InterPro" id="IPR000715">
    <property type="entry name" value="Glycosyl_transferase_4"/>
</dbReference>
<feature type="transmembrane region" description="Helical" evidence="8">
    <location>
        <begin position="6"/>
        <end position="23"/>
    </location>
</feature>
<keyword evidence="4 8" id="KW-0812">Transmembrane</keyword>
<dbReference type="PANTHER" id="PTHR22926:SF3">
    <property type="entry name" value="UNDECAPRENYL-PHOSPHATE ALPHA-N-ACETYLGLUCOSAMINYL 1-PHOSPHATE TRANSFERASE"/>
    <property type="match status" value="1"/>
</dbReference>
<dbReference type="GO" id="GO:0071555">
    <property type="term" value="P:cell wall organization"/>
    <property type="evidence" value="ECO:0007669"/>
    <property type="project" value="TreeGrafter"/>
</dbReference>
<feature type="transmembrane region" description="Helical" evidence="8">
    <location>
        <begin position="144"/>
        <end position="161"/>
    </location>
</feature>
<comment type="caution">
    <text evidence="9">The sequence shown here is derived from an EMBL/GenBank/DDBJ whole genome shotgun (WGS) entry which is preliminary data.</text>
</comment>
<sequence>MDNFIYLIIVVLLFLTELIYFRIADKYNIIDKPNHRSAHTQVTLRGGGIIFPIAFIIFCLFNLNEAIQNYWSFGLGLLAICIISFADDVKTLSNKIRLSVHLVSVTLLLYFAGAFNLMPVWAWPILFILVIGTLNAYNFMDGINGMTGAYSLITLGSLAYINKEIIRFTDENFIWYPIIACLVFLFFNFRKKAKCFAGDVGSMGIGFWVLGLITLLIMRTGEYKYILLLSIYGMEVVLTIIERILLKENIFEAHRRHLYQLLANEKKVSHLVVSSVYAVCQLLINIFLIHSQLPFWAVILIIFIPAGGMYLALKWKLKKEYNL</sequence>
<organism evidence="9 10">
    <name type="scientific">Chryseobacterium kwangjuense</name>
    <dbReference type="NCBI Taxonomy" id="267125"/>
    <lineage>
        <taxon>Bacteria</taxon>
        <taxon>Pseudomonadati</taxon>
        <taxon>Bacteroidota</taxon>
        <taxon>Flavobacteriia</taxon>
        <taxon>Flavobacteriales</taxon>
        <taxon>Weeksellaceae</taxon>
        <taxon>Chryseobacterium group</taxon>
        <taxon>Chryseobacterium</taxon>
    </lineage>
</organism>
<dbReference type="Proteomes" id="UP000070513">
    <property type="component" value="Unassembled WGS sequence"/>
</dbReference>
<dbReference type="Pfam" id="PF00953">
    <property type="entry name" value="Glycos_transf_4"/>
    <property type="match status" value="1"/>
</dbReference>